<keyword evidence="5" id="KW-0472">Membrane</keyword>
<evidence type="ECO:0000256" key="1">
    <source>
        <dbReference type="ARBA" id="ARBA00004592"/>
    </source>
</evidence>
<keyword evidence="6" id="KW-0449">Lipoprotein</keyword>
<evidence type="ECO:0000256" key="5">
    <source>
        <dbReference type="ARBA" id="ARBA00023136"/>
    </source>
</evidence>
<evidence type="ECO:0000256" key="8">
    <source>
        <dbReference type="PROSITE-ProRule" id="PRU00259"/>
    </source>
</evidence>
<sequence length="281" mass="31504">MSNFSYTLKVCSQAAYVIRNLASADENQTKFVECGVLPPLYAILLTQQHSSMLASLAALRNLSIHPKNEIAIMSGGYPDLLSNIIKESKFPDMLSHAIGTIRNLCTQEQHETLVNQYNIPSVLAEKMGQEELRNEQIQGEITSCLAVLASYEKVRPALIALYDNKFLEVAVNWAEKGFNEVRYNTLGILGYLSENEECREQLINFTRILEVVKNFLQSPEAPYVHIGLWAIQQLLNNAADSVKQAIRNCGLELLVKRHTVNHDVKEISDTASKILVILTTK</sequence>
<dbReference type="InterPro" id="IPR016024">
    <property type="entry name" value="ARM-type_fold"/>
</dbReference>
<proteinExistence type="inferred from homology"/>
<evidence type="ECO:0000256" key="4">
    <source>
        <dbReference type="ARBA" id="ARBA00022737"/>
    </source>
</evidence>
<dbReference type="GO" id="GO:0005774">
    <property type="term" value="C:vacuolar membrane"/>
    <property type="evidence" value="ECO:0007669"/>
    <property type="project" value="UniProtKB-SubCell"/>
</dbReference>
<evidence type="ECO:0000256" key="7">
    <source>
        <dbReference type="ARBA" id="ARBA00026209"/>
    </source>
</evidence>
<dbReference type="Gene3D" id="1.25.10.10">
    <property type="entry name" value="Leucine-rich Repeat Variant"/>
    <property type="match status" value="2"/>
</dbReference>
<dbReference type="SUPFAM" id="SSF48371">
    <property type="entry name" value="ARM repeat"/>
    <property type="match status" value="1"/>
</dbReference>
<keyword evidence="3" id="KW-0926">Vacuole</keyword>
<evidence type="ECO:0000313" key="10">
    <source>
        <dbReference type="Proteomes" id="UP001165289"/>
    </source>
</evidence>
<comment type="caution">
    <text evidence="9">The sequence shown here is derived from an EMBL/GenBank/DDBJ whole genome shotgun (WGS) entry which is preliminary data.</text>
</comment>
<organism evidence="9 10">
    <name type="scientific">Oopsacas minuta</name>
    <dbReference type="NCBI Taxonomy" id="111878"/>
    <lineage>
        <taxon>Eukaryota</taxon>
        <taxon>Metazoa</taxon>
        <taxon>Porifera</taxon>
        <taxon>Hexactinellida</taxon>
        <taxon>Hexasterophora</taxon>
        <taxon>Lyssacinosida</taxon>
        <taxon>Leucopsacidae</taxon>
        <taxon>Oopsacas</taxon>
    </lineage>
</organism>
<reference evidence="9 10" key="1">
    <citation type="journal article" date="2023" name="BMC Biol.">
        <title>The compact genome of the sponge Oopsacas minuta (Hexactinellida) is lacking key metazoan core genes.</title>
        <authorList>
            <person name="Santini S."/>
            <person name="Schenkelaars Q."/>
            <person name="Jourda C."/>
            <person name="Duchesne M."/>
            <person name="Belahbib H."/>
            <person name="Rocher C."/>
            <person name="Selva M."/>
            <person name="Riesgo A."/>
            <person name="Vervoort M."/>
            <person name="Leys S.P."/>
            <person name="Kodjabachian L."/>
            <person name="Le Bivic A."/>
            <person name="Borchiellini C."/>
            <person name="Claverie J.M."/>
            <person name="Renard E."/>
        </authorList>
    </citation>
    <scope>NUCLEOTIDE SEQUENCE [LARGE SCALE GENOMIC DNA]</scope>
    <source>
        <strain evidence="9">SPO-2</strain>
    </source>
</reference>
<dbReference type="GO" id="GO:0043495">
    <property type="term" value="F:protein-membrane adaptor activity"/>
    <property type="evidence" value="ECO:0007669"/>
    <property type="project" value="InterPro"/>
</dbReference>
<dbReference type="PANTHER" id="PTHR47249:SF1">
    <property type="entry name" value="VACUOLAR PROTEIN 8"/>
    <property type="match status" value="1"/>
</dbReference>
<dbReference type="PANTHER" id="PTHR47249">
    <property type="entry name" value="VACUOLAR PROTEIN 8"/>
    <property type="match status" value="1"/>
</dbReference>
<dbReference type="InterPro" id="IPR000225">
    <property type="entry name" value="Armadillo"/>
</dbReference>
<evidence type="ECO:0000313" key="9">
    <source>
        <dbReference type="EMBL" id="KAI6648504.1"/>
    </source>
</evidence>
<evidence type="ECO:0000256" key="6">
    <source>
        <dbReference type="ARBA" id="ARBA00023288"/>
    </source>
</evidence>
<dbReference type="GO" id="GO:0071562">
    <property type="term" value="P:nucleus-vacuole junction assembly"/>
    <property type="evidence" value="ECO:0007669"/>
    <property type="project" value="InterPro"/>
</dbReference>
<dbReference type="AlphaFoldDB" id="A0AAV7JJA3"/>
<name>A0AAV7JJA3_9METZ</name>
<keyword evidence="4" id="KW-0677">Repeat</keyword>
<dbReference type="InterPro" id="IPR045156">
    <property type="entry name" value="Vac8"/>
</dbReference>
<protein>
    <recommendedName>
        <fullName evidence="7">Vacuolar protein 8</fullName>
    </recommendedName>
</protein>
<comment type="subcellular location">
    <subcellularLocation>
        <location evidence="1">Vacuole membrane</location>
        <topology evidence="1">Lipid-anchor</topology>
    </subcellularLocation>
</comment>
<dbReference type="PROSITE" id="PS50176">
    <property type="entry name" value="ARM_REPEAT"/>
    <property type="match status" value="1"/>
</dbReference>
<comment type="similarity">
    <text evidence="2">Belongs to the beta-catenin family.</text>
</comment>
<dbReference type="InterPro" id="IPR011989">
    <property type="entry name" value="ARM-like"/>
</dbReference>
<dbReference type="Proteomes" id="UP001165289">
    <property type="component" value="Unassembled WGS sequence"/>
</dbReference>
<evidence type="ECO:0000256" key="2">
    <source>
        <dbReference type="ARBA" id="ARBA00005462"/>
    </source>
</evidence>
<feature type="repeat" description="ARM" evidence="8">
    <location>
        <begin position="75"/>
        <end position="114"/>
    </location>
</feature>
<evidence type="ECO:0000256" key="3">
    <source>
        <dbReference type="ARBA" id="ARBA00022554"/>
    </source>
</evidence>
<accession>A0AAV7JJA3</accession>
<keyword evidence="10" id="KW-1185">Reference proteome</keyword>
<gene>
    <name evidence="9" type="ORF">LOD99_8136</name>
</gene>
<dbReference type="EMBL" id="JAKMXF010000330">
    <property type="protein sequence ID" value="KAI6648504.1"/>
    <property type="molecule type" value="Genomic_DNA"/>
</dbReference>